<dbReference type="FunFam" id="2.60.40.10:FF:000032">
    <property type="entry name" value="palladin isoform X1"/>
    <property type="match status" value="1"/>
</dbReference>
<evidence type="ECO:0000256" key="12">
    <source>
        <dbReference type="SAM" id="MobiDB-lite"/>
    </source>
</evidence>
<dbReference type="InterPro" id="IPR036179">
    <property type="entry name" value="Ig-like_dom_sf"/>
</dbReference>
<keyword evidence="6" id="KW-1133">Transmembrane helix</keyword>
<evidence type="ECO:0000313" key="15">
    <source>
        <dbReference type="EMBL" id="KAB7497424.1"/>
    </source>
</evidence>
<dbReference type="SMART" id="SM00409">
    <property type="entry name" value="IG"/>
    <property type="match status" value="2"/>
</dbReference>
<feature type="domain" description="Fibronectin type-III" evidence="14">
    <location>
        <begin position="920"/>
        <end position="1013"/>
    </location>
</feature>
<dbReference type="SMART" id="SM00408">
    <property type="entry name" value="IGc2"/>
    <property type="match status" value="2"/>
</dbReference>
<dbReference type="OrthoDB" id="8923679at2759"/>
<feature type="domain" description="Fibronectin type-III" evidence="14">
    <location>
        <begin position="1119"/>
        <end position="1220"/>
    </location>
</feature>
<dbReference type="PROSITE" id="PS50835">
    <property type="entry name" value="IG_LIKE"/>
    <property type="match status" value="1"/>
</dbReference>
<feature type="domain" description="Fibronectin type-III" evidence="14">
    <location>
        <begin position="310"/>
        <end position="407"/>
    </location>
</feature>
<keyword evidence="10" id="KW-0393">Immunoglobulin domain</keyword>
<accession>A0A5N5ST82</accession>
<feature type="domain" description="Fibronectin type-III" evidence="14">
    <location>
        <begin position="519"/>
        <end position="615"/>
    </location>
</feature>
<dbReference type="InterPro" id="IPR003598">
    <property type="entry name" value="Ig_sub2"/>
</dbReference>
<keyword evidence="9" id="KW-0325">Glycoprotein</keyword>
<dbReference type="FunFam" id="2.60.40.10:FF:000360">
    <property type="entry name" value="Sidekick cell adhesion molecule 2"/>
    <property type="match status" value="1"/>
</dbReference>
<evidence type="ECO:0000256" key="6">
    <source>
        <dbReference type="ARBA" id="ARBA00022989"/>
    </source>
</evidence>
<dbReference type="PRINTS" id="PR00014">
    <property type="entry name" value="FNTYPEIII"/>
</dbReference>
<dbReference type="Proteomes" id="UP000326759">
    <property type="component" value="Unassembled WGS sequence"/>
</dbReference>
<reference evidence="15 16" key="1">
    <citation type="journal article" date="2019" name="PLoS Biol.">
        <title>Sex chromosomes control vertical transmission of feminizing Wolbachia symbionts in an isopod.</title>
        <authorList>
            <person name="Becking T."/>
            <person name="Chebbi M.A."/>
            <person name="Giraud I."/>
            <person name="Moumen B."/>
            <person name="Laverre T."/>
            <person name="Caubet Y."/>
            <person name="Peccoud J."/>
            <person name="Gilbert C."/>
            <person name="Cordaux R."/>
        </authorList>
    </citation>
    <scope>NUCLEOTIDE SEQUENCE [LARGE SCALE GENOMIC DNA]</scope>
    <source>
        <strain evidence="15">ANa2</strain>
        <tissue evidence="15">Whole body excluding digestive tract and cuticle</tissue>
    </source>
</reference>
<dbReference type="CDD" id="cd00063">
    <property type="entry name" value="FN3"/>
    <property type="match status" value="10"/>
</dbReference>
<evidence type="ECO:0000256" key="5">
    <source>
        <dbReference type="ARBA" id="ARBA00022889"/>
    </source>
</evidence>
<dbReference type="Pfam" id="PF07679">
    <property type="entry name" value="I-set"/>
    <property type="match status" value="1"/>
</dbReference>
<feature type="domain" description="Fibronectin type-III" evidence="14">
    <location>
        <begin position="821"/>
        <end position="916"/>
    </location>
</feature>
<dbReference type="SUPFAM" id="SSF49265">
    <property type="entry name" value="Fibronectin type III"/>
    <property type="match status" value="5"/>
</dbReference>
<dbReference type="PROSITE" id="PS50853">
    <property type="entry name" value="FN3"/>
    <property type="match status" value="10"/>
</dbReference>
<dbReference type="FunFam" id="2.60.40.10:FF:000028">
    <property type="entry name" value="Neuronal cell adhesion molecule"/>
    <property type="match status" value="1"/>
</dbReference>
<keyword evidence="5" id="KW-0130">Cell adhesion</keyword>
<dbReference type="InterPro" id="IPR003599">
    <property type="entry name" value="Ig_sub"/>
</dbReference>
<organism evidence="15 16">
    <name type="scientific">Armadillidium nasatum</name>
    <dbReference type="NCBI Taxonomy" id="96803"/>
    <lineage>
        <taxon>Eukaryota</taxon>
        <taxon>Metazoa</taxon>
        <taxon>Ecdysozoa</taxon>
        <taxon>Arthropoda</taxon>
        <taxon>Crustacea</taxon>
        <taxon>Multicrustacea</taxon>
        <taxon>Malacostraca</taxon>
        <taxon>Eumalacostraca</taxon>
        <taxon>Peracarida</taxon>
        <taxon>Isopoda</taxon>
        <taxon>Oniscidea</taxon>
        <taxon>Crinocheta</taxon>
        <taxon>Armadillidiidae</taxon>
        <taxon>Armadillidium</taxon>
    </lineage>
</organism>
<keyword evidence="8" id="KW-1015">Disulfide bond</keyword>
<dbReference type="GO" id="GO:0045202">
    <property type="term" value="C:synapse"/>
    <property type="evidence" value="ECO:0007669"/>
    <property type="project" value="TreeGrafter"/>
</dbReference>
<sequence length="1239" mass="137781">MSTYSWLKVKTSPPVMRTAPSNTTAVDGQSNVRIHCQASGAPKPNVTWFFDGDVLEPKSGIEFTEEGDLIINNVRENVGGKYVCVRANEAGEAKGSAWLNILVKTKIVVPPMDTRVTLGHVANLPCRYTSAPSVEVHTKWYHDGVSVDRRSPQVSIRNDGTLTIEQVRATDAGTYTCEVLSEGGNDTRTAYLEIMDLPYPPKLVVAEKEPSVPKSAKISWTKNFDGNSPVTRYIVFKREVPPSGIENDLGLNWVVALTNVSALSSSVVISDLRPSTGYQFKVAAVNDVGEGPPSEPSEILVLPQEAPSGPPQGLVGSSRSNSEIMIQWEQPLEEDINGILKGYMVRYRLSGYKGSQWYHSNITKDTQRNYLITGLITWKDYEIQVAAYNIKGVGVYSPSIKVKTKEGIPLAPPRNVTTRVLSSTSVLVEWKPPHPWMINGINQGYKVQAWRKHPDNSSAPQMSVRVAPSPYPDANESTTVKNLDKFTEYYITVLCFTHPGDGKRSEPILIKTLEDVPDEVSNLRFDEVSDRHVRVSWSAPEKQNGILKGYTLSYRKNNTSQYIRTPMVHNLTADVTSLSIDNLTALTYYTFEVYAWTSVGPGKPITATIRSSVEPVKPEPPTRLAVSNIQPFSVVLQFTPGFDGNASIDSWIVQARVSRSSSWEQVYKTSAPLTNTLTVENLVPYTEYSLRLIAANVAGQSEPSLPSLTFQTLQADPSHPPHNMTLRAMSPSEIGVRWIPLQQHEWYGAPHGYLIRYRSLGCGCPFSESFVNSVTANSYQLEQLEEFAVYEIKMVAVNDVGTSEETPVAIERTRESVPSAGPSIVNATATSSTTIVVEWSTVPKMDQNGILEGYKVVYAGRNLKPEEKIIENNATFATTLTELKKFYQYTVQVKAFTRLGDGVPSTPHALVQTLEDVPGPPSDVSFPDVSFTYARIKWEEPEDPNGIITAYDVTYHLTDNSNQNFTIEFGPYERTYGAENLKPESNYLFLVRAKTRLGWGQELRAPVYTTNNRERPTPPSKPMISTSQITSSSILFTWNPGRDGFAPIRYYSVQYSEESGDWHDVPERIDYSATSHTVRELKPFTLYKFRIQATNDIGASGWSDESESARTKPAAPTHFPLDIKVIPITRTSVQVEWTPLSPDDWSGDQEHGGYLIKYRQTTDIPTPFDAQKAELNDVMAKSIVLNDLQRDTNYEIIVTAFNLQGESPPSPLYTVYVGEAVPTGTPRNIPRHCRILDGN</sequence>
<evidence type="ECO:0000256" key="10">
    <source>
        <dbReference type="ARBA" id="ARBA00023319"/>
    </source>
</evidence>
<comment type="similarity">
    <text evidence="11">Belongs to the sidekick family.</text>
</comment>
<comment type="subcellular location">
    <subcellularLocation>
        <location evidence="1">Membrane</location>
        <topology evidence="1">Single-pass type I membrane protein</topology>
    </subcellularLocation>
</comment>
<evidence type="ECO:0000256" key="7">
    <source>
        <dbReference type="ARBA" id="ARBA00023136"/>
    </source>
</evidence>
<dbReference type="SUPFAM" id="SSF48726">
    <property type="entry name" value="Immunoglobulin"/>
    <property type="match status" value="2"/>
</dbReference>
<dbReference type="FunFam" id="2.60.40.10:FF:000158">
    <property type="entry name" value="Sidekick cell adhesion molecule 2"/>
    <property type="match status" value="1"/>
</dbReference>
<dbReference type="PANTHER" id="PTHR13817:SF166">
    <property type="entry name" value="NEURONAL IGCAM-RELATED"/>
    <property type="match status" value="1"/>
</dbReference>
<dbReference type="GO" id="GO:0007156">
    <property type="term" value="P:homophilic cell adhesion via plasma membrane adhesion molecules"/>
    <property type="evidence" value="ECO:0007669"/>
    <property type="project" value="TreeGrafter"/>
</dbReference>
<dbReference type="InterPro" id="IPR007110">
    <property type="entry name" value="Ig-like_dom"/>
</dbReference>
<dbReference type="FunFam" id="2.60.40.10:FF:000093">
    <property type="entry name" value="Down syndrome cell adhesion molecule, isoform B"/>
    <property type="match status" value="1"/>
</dbReference>
<dbReference type="GO" id="GO:0030154">
    <property type="term" value="P:cell differentiation"/>
    <property type="evidence" value="ECO:0007669"/>
    <property type="project" value="UniProtKB-ARBA"/>
</dbReference>
<feature type="domain" description="Fibronectin type-III" evidence="14">
    <location>
        <begin position="200"/>
        <end position="304"/>
    </location>
</feature>
<evidence type="ECO:0000256" key="2">
    <source>
        <dbReference type="ARBA" id="ARBA00022692"/>
    </source>
</evidence>
<dbReference type="InterPro" id="IPR003961">
    <property type="entry name" value="FN3_dom"/>
</dbReference>
<feature type="domain" description="Fibronectin type-III" evidence="14">
    <location>
        <begin position="620"/>
        <end position="715"/>
    </location>
</feature>
<keyword evidence="2" id="KW-0812">Transmembrane</keyword>
<keyword evidence="7" id="KW-0472">Membrane</keyword>
<dbReference type="EMBL" id="SEYY01020288">
    <property type="protein sequence ID" value="KAB7497424.1"/>
    <property type="molecule type" value="Genomic_DNA"/>
</dbReference>
<feature type="domain" description="Fibronectin type-III" evidence="14">
    <location>
        <begin position="412"/>
        <end position="515"/>
    </location>
</feature>
<dbReference type="PANTHER" id="PTHR13817">
    <property type="entry name" value="TITIN"/>
    <property type="match status" value="1"/>
</dbReference>
<gene>
    <name evidence="15" type="primary">sdk</name>
    <name evidence="15" type="ORF">Anas_03581</name>
</gene>
<keyword evidence="3" id="KW-0732">Signal</keyword>
<dbReference type="SMART" id="SM00060">
    <property type="entry name" value="FN3"/>
    <property type="match status" value="10"/>
</dbReference>
<evidence type="ECO:0000256" key="9">
    <source>
        <dbReference type="ARBA" id="ARBA00023180"/>
    </source>
</evidence>
<keyword evidence="4" id="KW-0677">Repeat</keyword>
<evidence type="ECO:0000256" key="4">
    <source>
        <dbReference type="ARBA" id="ARBA00022737"/>
    </source>
</evidence>
<dbReference type="AlphaFoldDB" id="A0A5N5ST82"/>
<evidence type="ECO:0000256" key="8">
    <source>
        <dbReference type="ARBA" id="ARBA00023157"/>
    </source>
</evidence>
<dbReference type="FunFam" id="2.60.40.10:FF:000209">
    <property type="entry name" value="Sidekick cell adhesion molecule 2"/>
    <property type="match status" value="1"/>
</dbReference>
<dbReference type="Gene3D" id="2.60.40.10">
    <property type="entry name" value="Immunoglobulins"/>
    <property type="match status" value="12"/>
</dbReference>
<dbReference type="InterPro" id="IPR050964">
    <property type="entry name" value="Striated_Muscle_Regulatory"/>
</dbReference>
<protein>
    <submittedName>
        <fullName evidence="15">Protein sidekick</fullName>
    </submittedName>
</protein>
<evidence type="ECO:0000313" key="16">
    <source>
        <dbReference type="Proteomes" id="UP000326759"/>
    </source>
</evidence>
<feature type="domain" description="Ig-like" evidence="13">
    <location>
        <begin position="13"/>
        <end position="193"/>
    </location>
</feature>
<evidence type="ECO:0000256" key="1">
    <source>
        <dbReference type="ARBA" id="ARBA00004479"/>
    </source>
</evidence>
<evidence type="ECO:0000259" key="13">
    <source>
        <dbReference type="PROSITE" id="PS50835"/>
    </source>
</evidence>
<feature type="domain" description="Fibronectin type-III" evidence="14">
    <location>
        <begin position="1018"/>
        <end position="1114"/>
    </location>
</feature>
<comment type="caution">
    <text evidence="15">The sequence shown here is derived from an EMBL/GenBank/DDBJ whole genome shotgun (WGS) entry which is preliminary data.</text>
</comment>
<dbReference type="Pfam" id="PF00041">
    <property type="entry name" value="fn3"/>
    <property type="match status" value="10"/>
</dbReference>
<dbReference type="InterPro" id="IPR013098">
    <property type="entry name" value="Ig_I-set"/>
</dbReference>
<dbReference type="InterPro" id="IPR013783">
    <property type="entry name" value="Ig-like_fold"/>
</dbReference>
<evidence type="ECO:0000256" key="3">
    <source>
        <dbReference type="ARBA" id="ARBA00022729"/>
    </source>
</evidence>
<dbReference type="Pfam" id="PF13927">
    <property type="entry name" value="Ig_3"/>
    <property type="match status" value="1"/>
</dbReference>
<dbReference type="GO" id="GO:0016020">
    <property type="term" value="C:membrane"/>
    <property type="evidence" value="ECO:0007669"/>
    <property type="project" value="UniProtKB-SubCell"/>
</dbReference>
<feature type="region of interest" description="Disordered" evidence="12">
    <location>
        <begin position="453"/>
        <end position="476"/>
    </location>
</feature>
<dbReference type="GO" id="GO:0009653">
    <property type="term" value="P:anatomical structure morphogenesis"/>
    <property type="evidence" value="ECO:0007669"/>
    <property type="project" value="UniProtKB-ARBA"/>
</dbReference>
<dbReference type="GO" id="GO:0007416">
    <property type="term" value="P:synapse assembly"/>
    <property type="evidence" value="ECO:0007669"/>
    <property type="project" value="TreeGrafter"/>
</dbReference>
<evidence type="ECO:0000259" key="14">
    <source>
        <dbReference type="PROSITE" id="PS50853"/>
    </source>
</evidence>
<name>A0A5N5ST82_9CRUS</name>
<dbReference type="CDD" id="cd00096">
    <property type="entry name" value="Ig"/>
    <property type="match status" value="1"/>
</dbReference>
<evidence type="ECO:0000256" key="11">
    <source>
        <dbReference type="ARBA" id="ARBA00061621"/>
    </source>
</evidence>
<dbReference type="InterPro" id="IPR036116">
    <property type="entry name" value="FN3_sf"/>
</dbReference>
<proteinExistence type="inferred from homology"/>
<feature type="domain" description="Fibronectin type-III" evidence="14">
    <location>
        <begin position="720"/>
        <end position="816"/>
    </location>
</feature>
<keyword evidence="16" id="KW-1185">Reference proteome</keyword>